<dbReference type="Gene3D" id="1.20.5.190">
    <property type="match status" value="4"/>
</dbReference>
<feature type="coiled-coil region" evidence="1">
    <location>
        <begin position="841"/>
        <end position="911"/>
    </location>
</feature>
<dbReference type="EMBL" id="BEYU01000074">
    <property type="protein sequence ID" value="GBG30328.1"/>
    <property type="molecule type" value="Genomic_DNA"/>
</dbReference>
<dbReference type="Gene3D" id="2.20.70.10">
    <property type="match status" value="4"/>
</dbReference>
<feature type="domain" description="WW" evidence="3">
    <location>
        <begin position="1047"/>
        <end position="1075"/>
    </location>
</feature>
<dbReference type="SUPFAM" id="SSF52047">
    <property type="entry name" value="RNI-like"/>
    <property type="match status" value="1"/>
</dbReference>
<feature type="domain" description="WW" evidence="3">
    <location>
        <begin position="987"/>
        <end position="1015"/>
    </location>
</feature>
<name>A0A2R5GKS2_9STRA</name>
<dbReference type="PROSITE" id="PS50096">
    <property type="entry name" value="IQ"/>
    <property type="match status" value="6"/>
</dbReference>
<dbReference type="Pfam" id="PF00612">
    <property type="entry name" value="IQ"/>
    <property type="match status" value="4"/>
</dbReference>
<keyword evidence="5" id="KW-1185">Reference proteome</keyword>
<feature type="region of interest" description="Disordered" evidence="2">
    <location>
        <begin position="1"/>
        <end position="49"/>
    </location>
</feature>
<dbReference type="PROSITE" id="PS50020">
    <property type="entry name" value="WW_DOMAIN_2"/>
    <property type="match status" value="5"/>
</dbReference>
<evidence type="ECO:0000256" key="2">
    <source>
        <dbReference type="SAM" id="MobiDB-lite"/>
    </source>
</evidence>
<dbReference type="InParanoid" id="A0A2R5GKS2"/>
<dbReference type="PANTHER" id="PTHR13318">
    <property type="entry name" value="PARTNER OF PAIRED, ISOFORM B-RELATED"/>
    <property type="match status" value="1"/>
</dbReference>
<dbReference type="CDD" id="cd23767">
    <property type="entry name" value="IQCD"/>
    <property type="match status" value="1"/>
</dbReference>
<evidence type="ECO:0000313" key="4">
    <source>
        <dbReference type="EMBL" id="GBG30328.1"/>
    </source>
</evidence>
<proteinExistence type="predicted"/>
<dbReference type="CDD" id="cd00201">
    <property type="entry name" value="WW"/>
    <property type="match status" value="5"/>
</dbReference>
<dbReference type="SMART" id="SM00367">
    <property type="entry name" value="LRR_CC"/>
    <property type="match status" value="12"/>
</dbReference>
<dbReference type="InterPro" id="IPR057207">
    <property type="entry name" value="FBXL15_LRR"/>
</dbReference>
<accession>A0A2R5GKS2</accession>
<dbReference type="SMART" id="SM00456">
    <property type="entry name" value="WW"/>
    <property type="match status" value="6"/>
</dbReference>
<dbReference type="Proteomes" id="UP000241890">
    <property type="component" value="Unassembled WGS sequence"/>
</dbReference>
<protein>
    <submittedName>
        <fullName evidence="4">F-box/LRR-repeat protein 2</fullName>
    </submittedName>
</protein>
<dbReference type="GO" id="GO:0019005">
    <property type="term" value="C:SCF ubiquitin ligase complex"/>
    <property type="evidence" value="ECO:0007669"/>
    <property type="project" value="TreeGrafter"/>
</dbReference>
<dbReference type="SUPFAM" id="SSF51045">
    <property type="entry name" value="WW domain"/>
    <property type="match status" value="4"/>
</dbReference>
<sequence>MDVPDDATRDLLVNEGQPQPPEPAHEDATEQHEDEEEEQSSSDEADERERAGVFATGAGAKRKSIHINSLHVRWAESNLTPFTKQAVIVGEENPRALRSFLSNFLKDDMGTFRKHLDLAKHAKESGLPVTDATLQEIADLHPCVESIQAAACNEITDVGLWALARSCETLLEINLENCHKITHVGLRSLALRCHALKRIVLNRCHHVNDLSIRVVAAGCSSLRHVSLEGCTQVSDGSLSELARCCKSLRTLKLKNCAKLCEFGDKALVEIGQSCSKLREIDLSGCEHVRDAGVRALAHGCPGLKVFRASGCGQLTGASLRALARGCPALESLGLGECSSLGNKDTWILAESFPKLTSLSLRGVVRLKAEGIRGLCDMGDRLEVLNLSGCVQLDDECLTLMGNTMVKLHRLDLSGVPDITRRGVRDLCHGCLRLVNVELVGCLRLTRRILKEICSSLPFVKPAPDRLALIPRPNALQLIRETEQMRVHHAAAVVIQKLVRGVRARGGVQRIRYWALRRFVVSKVQAIVRGYQTRKRLRLERERRDQARSALLLQRCYRGHKGRERSRAQRRLRALRADQSVAALRIQAAFRGWRGRKVAARVRRDKALEALRAVERRNREEQMALRIQRTFRGRKGYLAYLVLLETKRLEEERRFKDTMAALRLQAAWRRRMAYQELLRRRAAKLQRELEERTAVVLQRVYRGMLGRRIAAAEAKTQAWQREQASSVVIQRAWRGCRGRHVAALMKSLATLLNHEREAACKIQTFWRSCQAVALYEFLKLVQSEARRKEQAALQIQRVFRGHKGREEREVIIEFRKYEAELAPLRNLAARFAAEVEVGQAKLDEVLKRQTKMKSQVEDLELELDEVSKHRSKWYDSANVTGTLQRYRTGYLAQALRGQIEVLRARLQALQFQDIDPMRIEVRALEKQHRDVVRQLAPREAGLSFEIRRSRPARLRAKLKLREDCACSIQAAFRTYRVKSATAMGGGHWQEAHDEESGSTYYFNVFTQETTYQAPWSFRVLRDDAARQANNTLAKLYRLIDTAKTTVTWQQFFDETTGYPFWYNAQTNEYRWEAPTEYTAMERQLSYDTSALDNVDVSQSARLRETGSEWVWVEYQDDEGRIYYYNAVTQQAQWEKPQGFDEQWLKDQDAQALTARSSRVRTARASDWAELRDEHGNLYYWNERTGETQWDKPADFDAQWLEDEKDALTARSIRSSKELGSEWQELLDPETGYTYYYNIVTQETAWSLPPSLLQAENESSDKEGHDQANNANAVEYEETQGGDGEANVDTETWVPYYEEDGSVNYYDPNTAEALVGDGVGDTVALEGAPDVTSAISLSQATEGSPWQELMDVETGTTYLWNSETGETAHSWEEVVQEYKDAGLLSDVRPEDLYMEAEIAQRNADPMTFTSAQRIWDIYGANVAQDPQLLEHVEALLAIEAQDTDEALSQDAEHVELMQWLAQYVMDGQLMSATAMAKQALDRLRYDPTAGEGDIW</sequence>
<dbReference type="Gene3D" id="3.80.10.10">
    <property type="entry name" value="Ribonuclease Inhibitor"/>
    <property type="match status" value="2"/>
</dbReference>
<feature type="compositionally biased region" description="Acidic residues" evidence="2">
    <location>
        <begin position="32"/>
        <end position="46"/>
    </location>
</feature>
<dbReference type="GO" id="GO:0031146">
    <property type="term" value="P:SCF-dependent proteasomal ubiquitin-dependent protein catabolic process"/>
    <property type="evidence" value="ECO:0007669"/>
    <property type="project" value="TreeGrafter"/>
</dbReference>
<organism evidence="4 5">
    <name type="scientific">Hondaea fermentalgiana</name>
    <dbReference type="NCBI Taxonomy" id="2315210"/>
    <lineage>
        <taxon>Eukaryota</taxon>
        <taxon>Sar</taxon>
        <taxon>Stramenopiles</taxon>
        <taxon>Bigyra</taxon>
        <taxon>Labyrinthulomycetes</taxon>
        <taxon>Thraustochytrida</taxon>
        <taxon>Thraustochytriidae</taxon>
        <taxon>Hondaea</taxon>
    </lineage>
</organism>
<dbReference type="SMART" id="SM00015">
    <property type="entry name" value="IQ"/>
    <property type="match status" value="11"/>
</dbReference>
<feature type="domain" description="WW" evidence="3">
    <location>
        <begin position="1160"/>
        <end position="1193"/>
    </location>
</feature>
<dbReference type="OrthoDB" id="423607at2759"/>
<reference evidence="4 5" key="1">
    <citation type="submission" date="2017-12" db="EMBL/GenBank/DDBJ databases">
        <title>Sequencing, de novo assembly and annotation of complete genome of a new Thraustochytrid species, strain FCC1311.</title>
        <authorList>
            <person name="Sedici K."/>
            <person name="Godart F."/>
            <person name="Aiese Cigliano R."/>
            <person name="Sanseverino W."/>
            <person name="Barakat M."/>
            <person name="Ortet P."/>
            <person name="Marechal E."/>
            <person name="Cagnac O."/>
            <person name="Amato A."/>
        </authorList>
    </citation>
    <scope>NUCLEOTIDE SEQUENCE [LARGE SCALE GENOMIC DNA]</scope>
</reference>
<gene>
    <name evidence="4" type="ORF">FCC1311_065472</name>
</gene>
<evidence type="ECO:0000313" key="5">
    <source>
        <dbReference type="Proteomes" id="UP000241890"/>
    </source>
</evidence>
<evidence type="ECO:0000259" key="3">
    <source>
        <dbReference type="PROSITE" id="PS50020"/>
    </source>
</evidence>
<dbReference type="Pfam" id="PF00397">
    <property type="entry name" value="WW"/>
    <property type="match status" value="3"/>
</dbReference>
<dbReference type="Pfam" id="PF25372">
    <property type="entry name" value="DUF7885"/>
    <property type="match status" value="1"/>
</dbReference>
<evidence type="ECO:0000256" key="1">
    <source>
        <dbReference type="SAM" id="Coils"/>
    </source>
</evidence>
<dbReference type="InterPro" id="IPR001202">
    <property type="entry name" value="WW_dom"/>
</dbReference>
<feature type="domain" description="WW" evidence="3">
    <location>
        <begin position="1215"/>
        <end position="1249"/>
    </location>
</feature>
<dbReference type="InterPro" id="IPR036020">
    <property type="entry name" value="WW_dom_sf"/>
</dbReference>
<comment type="caution">
    <text evidence="4">The sequence shown here is derived from an EMBL/GenBank/DDBJ whole genome shotgun (WGS) entry which is preliminary data.</text>
</comment>
<dbReference type="InterPro" id="IPR000048">
    <property type="entry name" value="IQ_motif_EF-hand-BS"/>
</dbReference>
<feature type="domain" description="WW" evidence="3">
    <location>
        <begin position="1110"/>
        <end position="1137"/>
    </location>
</feature>
<keyword evidence="1" id="KW-0175">Coiled coil</keyword>
<dbReference type="InterPro" id="IPR032675">
    <property type="entry name" value="LRR_dom_sf"/>
</dbReference>
<dbReference type="PROSITE" id="PS01159">
    <property type="entry name" value="WW_DOMAIN_1"/>
    <property type="match status" value="1"/>
</dbReference>
<dbReference type="InterPro" id="IPR006553">
    <property type="entry name" value="Leu-rich_rpt_Cys-con_subtyp"/>
</dbReference>